<evidence type="ECO:0000313" key="2">
    <source>
        <dbReference type="Proteomes" id="UP000191987"/>
    </source>
</evidence>
<proteinExistence type="predicted"/>
<dbReference type="Proteomes" id="UP000191987">
    <property type="component" value="Unassembled WGS sequence"/>
</dbReference>
<organism evidence="1 2">
    <name type="scientific">Agrobacterium deltaense Zutra 3/1</name>
    <dbReference type="NCBI Taxonomy" id="1183427"/>
    <lineage>
        <taxon>Bacteria</taxon>
        <taxon>Pseudomonadati</taxon>
        <taxon>Pseudomonadota</taxon>
        <taxon>Alphaproteobacteria</taxon>
        <taxon>Hyphomicrobiales</taxon>
        <taxon>Rhizobiaceae</taxon>
        <taxon>Rhizobium/Agrobacterium group</taxon>
        <taxon>Agrobacterium</taxon>
    </lineage>
</organism>
<name>A0A1S7RQY7_9HYPH</name>
<evidence type="ECO:0000313" key="1">
    <source>
        <dbReference type="EMBL" id="CUX55969.1"/>
    </source>
</evidence>
<reference evidence="1 2" key="1">
    <citation type="submission" date="2016-01" db="EMBL/GenBank/DDBJ databases">
        <authorList>
            <person name="Oliw E.H."/>
        </authorList>
    </citation>
    <scope>NUCLEOTIDE SEQUENCE [LARGE SCALE GENOMIC DNA]</scope>
    <source>
        <strain evidence="1 2">Zutra 3-1</strain>
    </source>
</reference>
<accession>A0A1S7RQY7</accession>
<gene>
    <name evidence="1" type="ORF">AGR7C_Lc210044</name>
</gene>
<protein>
    <submittedName>
        <fullName evidence="1">Uncharacterized protein</fullName>
    </submittedName>
</protein>
<dbReference type="AlphaFoldDB" id="A0A1S7RQY7"/>
<dbReference type="EMBL" id="FBWG01000040">
    <property type="protein sequence ID" value="CUX55969.1"/>
    <property type="molecule type" value="Genomic_DNA"/>
</dbReference>
<sequence>MCSSLVIYEARPVKTESLDVLYLFVLAHYPDVKPLRTFTGNALDSFERSSERIHALNLKDHTAVIKLTRAMLDHGAEQPVNLLADR</sequence>